<evidence type="ECO:0000313" key="2">
    <source>
        <dbReference type="EMBL" id="KAJ1124868.1"/>
    </source>
</evidence>
<name>A0AAV7P979_PLEWA</name>
<sequence>MHNARKQPRHHDVSRASTERLNNNPSILTSSTAENLTAFRRTRLAAIFAEIPSGRVPDFTLKKRAPLAGNTGTSSSHTQRKQRRHHDVSPAS</sequence>
<evidence type="ECO:0000256" key="1">
    <source>
        <dbReference type="SAM" id="MobiDB-lite"/>
    </source>
</evidence>
<dbReference type="EMBL" id="JANPWB010000011">
    <property type="protein sequence ID" value="KAJ1124868.1"/>
    <property type="molecule type" value="Genomic_DNA"/>
</dbReference>
<keyword evidence="3" id="KW-1185">Reference proteome</keyword>
<proteinExistence type="predicted"/>
<feature type="region of interest" description="Disordered" evidence="1">
    <location>
        <begin position="55"/>
        <end position="92"/>
    </location>
</feature>
<organism evidence="2 3">
    <name type="scientific">Pleurodeles waltl</name>
    <name type="common">Iberian ribbed newt</name>
    <dbReference type="NCBI Taxonomy" id="8319"/>
    <lineage>
        <taxon>Eukaryota</taxon>
        <taxon>Metazoa</taxon>
        <taxon>Chordata</taxon>
        <taxon>Craniata</taxon>
        <taxon>Vertebrata</taxon>
        <taxon>Euteleostomi</taxon>
        <taxon>Amphibia</taxon>
        <taxon>Batrachia</taxon>
        <taxon>Caudata</taxon>
        <taxon>Salamandroidea</taxon>
        <taxon>Salamandridae</taxon>
        <taxon>Pleurodelinae</taxon>
        <taxon>Pleurodeles</taxon>
    </lineage>
</organism>
<protein>
    <submittedName>
        <fullName evidence="2">Uncharacterized protein</fullName>
    </submittedName>
</protein>
<comment type="caution">
    <text evidence="2">The sequence shown here is derived from an EMBL/GenBank/DDBJ whole genome shotgun (WGS) entry which is preliminary data.</text>
</comment>
<dbReference type="AlphaFoldDB" id="A0AAV7P979"/>
<feature type="compositionally biased region" description="Polar residues" evidence="1">
    <location>
        <begin position="19"/>
        <end position="35"/>
    </location>
</feature>
<gene>
    <name evidence="2" type="ORF">NDU88_003315</name>
</gene>
<evidence type="ECO:0000313" key="3">
    <source>
        <dbReference type="Proteomes" id="UP001066276"/>
    </source>
</evidence>
<reference evidence="2" key="1">
    <citation type="journal article" date="2022" name="bioRxiv">
        <title>Sequencing and chromosome-scale assembly of the giantPleurodeles waltlgenome.</title>
        <authorList>
            <person name="Brown T."/>
            <person name="Elewa A."/>
            <person name="Iarovenko S."/>
            <person name="Subramanian E."/>
            <person name="Araus A.J."/>
            <person name="Petzold A."/>
            <person name="Susuki M."/>
            <person name="Suzuki K.-i.T."/>
            <person name="Hayashi T."/>
            <person name="Toyoda A."/>
            <person name="Oliveira C."/>
            <person name="Osipova E."/>
            <person name="Leigh N.D."/>
            <person name="Simon A."/>
            <person name="Yun M.H."/>
        </authorList>
    </citation>
    <scope>NUCLEOTIDE SEQUENCE</scope>
    <source>
        <strain evidence="2">20211129_DDA</strain>
        <tissue evidence="2">Liver</tissue>
    </source>
</reference>
<dbReference type="Proteomes" id="UP001066276">
    <property type="component" value="Chromosome 7"/>
</dbReference>
<accession>A0AAV7P979</accession>
<feature type="region of interest" description="Disordered" evidence="1">
    <location>
        <begin position="1"/>
        <end position="35"/>
    </location>
</feature>